<organism evidence="2 3">
    <name type="scientific">Trifolium medium</name>
    <dbReference type="NCBI Taxonomy" id="97028"/>
    <lineage>
        <taxon>Eukaryota</taxon>
        <taxon>Viridiplantae</taxon>
        <taxon>Streptophyta</taxon>
        <taxon>Embryophyta</taxon>
        <taxon>Tracheophyta</taxon>
        <taxon>Spermatophyta</taxon>
        <taxon>Magnoliopsida</taxon>
        <taxon>eudicotyledons</taxon>
        <taxon>Gunneridae</taxon>
        <taxon>Pentapetalae</taxon>
        <taxon>rosids</taxon>
        <taxon>fabids</taxon>
        <taxon>Fabales</taxon>
        <taxon>Fabaceae</taxon>
        <taxon>Papilionoideae</taxon>
        <taxon>50 kb inversion clade</taxon>
        <taxon>NPAAA clade</taxon>
        <taxon>Hologalegina</taxon>
        <taxon>IRL clade</taxon>
        <taxon>Trifolieae</taxon>
        <taxon>Trifolium</taxon>
    </lineage>
</organism>
<protein>
    <submittedName>
        <fullName evidence="2">Uncharacterized protein</fullName>
    </submittedName>
</protein>
<comment type="caution">
    <text evidence="2">The sequence shown here is derived from an EMBL/GenBank/DDBJ whole genome shotgun (WGS) entry which is preliminary data.</text>
</comment>
<dbReference type="EMBL" id="LXQA010844290">
    <property type="protein sequence ID" value="MCI73695.1"/>
    <property type="molecule type" value="Genomic_DNA"/>
</dbReference>
<proteinExistence type="predicted"/>
<feature type="compositionally biased region" description="Basic and acidic residues" evidence="1">
    <location>
        <begin position="1"/>
        <end position="11"/>
    </location>
</feature>
<keyword evidence="3" id="KW-1185">Reference proteome</keyword>
<dbReference type="Proteomes" id="UP000265520">
    <property type="component" value="Unassembled WGS sequence"/>
</dbReference>
<feature type="non-terminal residue" evidence="2">
    <location>
        <position position="60"/>
    </location>
</feature>
<evidence type="ECO:0000313" key="2">
    <source>
        <dbReference type="EMBL" id="MCI73695.1"/>
    </source>
</evidence>
<feature type="region of interest" description="Disordered" evidence="1">
    <location>
        <begin position="1"/>
        <end position="22"/>
    </location>
</feature>
<evidence type="ECO:0000256" key="1">
    <source>
        <dbReference type="SAM" id="MobiDB-lite"/>
    </source>
</evidence>
<sequence>MNTAKHTRENLTSKSGLKPRQKKLITIAPRREFWIHGSGATSFIVDEFRRNTRTNDEIGE</sequence>
<name>A0A392UPJ7_9FABA</name>
<evidence type="ECO:0000313" key="3">
    <source>
        <dbReference type="Proteomes" id="UP000265520"/>
    </source>
</evidence>
<reference evidence="2 3" key="1">
    <citation type="journal article" date="2018" name="Front. Plant Sci.">
        <title>Red Clover (Trifolium pratense) and Zigzag Clover (T. medium) - A Picture of Genomic Similarities and Differences.</title>
        <authorList>
            <person name="Dluhosova J."/>
            <person name="Istvanek J."/>
            <person name="Nedelnik J."/>
            <person name="Repkova J."/>
        </authorList>
    </citation>
    <scope>NUCLEOTIDE SEQUENCE [LARGE SCALE GENOMIC DNA]</scope>
    <source>
        <strain evidence="3">cv. 10/8</strain>
        <tissue evidence="2">Leaf</tissue>
    </source>
</reference>
<dbReference type="AlphaFoldDB" id="A0A392UPJ7"/>
<accession>A0A392UPJ7</accession>